<dbReference type="CDD" id="cd17974">
    <property type="entry name" value="DEXHc_DHX16"/>
    <property type="match status" value="1"/>
</dbReference>
<dbReference type="InterPro" id="IPR002464">
    <property type="entry name" value="DNA/RNA_helicase_DEAH_CS"/>
</dbReference>
<keyword evidence="6" id="KW-0067">ATP-binding</keyword>
<keyword evidence="2" id="KW-0507">mRNA processing</keyword>
<dbReference type="CDD" id="cd18791">
    <property type="entry name" value="SF2_C_RHA"/>
    <property type="match status" value="1"/>
</dbReference>
<dbReference type="GO" id="GO:0003724">
    <property type="term" value="F:RNA helicase activity"/>
    <property type="evidence" value="ECO:0007669"/>
    <property type="project" value="UniProtKB-EC"/>
</dbReference>
<dbReference type="InterPro" id="IPR011709">
    <property type="entry name" value="DEAD-box_helicase_OB_fold"/>
</dbReference>
<dbReference type="InterPro" id="IPR027417">
    <property type="entry name" value="P-loop_NTPase"/>
</dbReference>
<dbReference type="Gene3D" id="1.20.120.1080">
    <property type="match status" value="1"/>
</dbReference>
<comment type="catalytic activity">
    <reaction evidence="8">
        <text>ATP + H2O = ADP + phosphate + H(+)</text>
        <dbReference type="Rhea" id="RHEA:13065"/>
        <dbReference type="ChEBI" id="CHEBI:15377"/>
        <dbReference type="ChEBI" id="CHEBI:15378"/>
        <dbReference type="ChEBI" id="CHEBI:30616"/>
        <dbReference type="ChEBI" id="CHEBI:43474"/>
        <dbReference type="ChEBI" id="CHEBI:456216"/>
        <dbReference type="EC" id="3.6.4.13"/>
    </reaction>
</comment>
<evidence type="ECO:0000256" key="9">
    <source>
        <dbReference type="SAM" id="MobiDB-lite"/>
    </source>
</evidence>
<evidence type="ECO:0000256" key="6">
    <source>
        <dbReference type="ARBA" id="ARBA00022840"/>
    </source>
</evidence>
<sequence>MSAIKTWVNDHLHDLIGLSDATIVDFLVGVARESGSAASLLMKLEKAEVVEMSPKMEDFLADLWLKLHPPATKSYRPSSPENVFARPSAPVPRKRRPAKKPTSDSEEDDFESEEKERQKDLAARDEFANRMKEKDKEATRKVAEKQSQKAVEEASKRLKLASDVGKSGEIIPVLRKESRREYLKKRKAEKLEEMEEDILDDEYLWDETQLTDKEKEERDYKKTVLKLAKEHDAAGSLEKIHRYHLPSEDQQEKYVEVDDERLRQPNYEQTIWEEEKLARAKMTFGAKDRKPREEEYELILDDKIDFVKFATLGGDDEEEKPELIKKRERLTLQEVRRSLPIYPFRDELLAAIGAHQVLIVEGETGSGKTTQIPQYLHEAGYTKDKKKIGCTQPRRVAAMSVAARVATEMDVKLGNDVGYSIRFEDCTSERTILKYMTDGMLLREFLSEPDLLSYSVLIVDEAHERTLHTDILFGLVKDVSRFRPDLKLIISSATLDAEKFSTFFDDAPIFRIPGRRFPVDIFYTRAPEADYVEAAVVTVLQIHLTQDVPGDVLVFLTGQDEIDTAQEILLDRTRRLGSKIRELVVLPIYANLPSEMQAKIFMPTPPGARKVVLATNIAETSLTIDNIVYVVDPGFSKQNSYNSRTGMDSLVVVPISRASAEQRAGRAGRVAPGKCFRLYTAWAYAHDLEANTVPEIQRVNLGNVVLSLKSLGIHDLMKFDFLDRPPQEALIVALEQLYALGALNHKGELTLLGRKMAEFPVDPMMGKMLIASEKYKCSEEVLSISAMLSVNAAVFYRPRDKLLHADAARKNFFSMGGDHLTLLQVYTQWAESDFSPQWCYENFIQHRSMKRARDVRDQLESLMSRAEIKMMSSGGDNIAIRKAITAGYFYHSAKLDKGGNYKTTKHNHTVMIHPQSALFEDVPRWVVYHQLMFTTKEYMREVIEIESKWLLEVAPHYYKPKDVEDSTNKKMPKQLGKTKAELAGVVG</sequence>
<dbReference type="Pfam" id="PF21010">
    <property type="entry name" value="HA2_C"/>
    <property type="match status" value="1"/>
</dbReference>
<dbReference type="GO" id="GO:0016787">
    <property type="term" value="F:hydrolase activity"/>
    <property type="evidence" value="ECO:0007669"/>
    <property type="project" value="UniProtKB-KW"/>
</dbReference>
<feature type="domain" description="Helicase C-terminal" evidence="11">
    <location>
        <begin position="538"/>
        <end position="712"/>
    </location>
</feature>
<evidence type="ECO:0000259" key="11">
    <source>
        <dbReference type="PROSITE" id="PS51194"/>
    </source>
</evidence>
<dbReference type="GO" id="GO:0006397">
    <property type="term" value="P:mRNA processing"/>
    <property type="evidence" value="ECO:0007669"/>
    <property type="project" value="UniProtKB-KW"/>
</dbReference>
<feature type="domain" description="Helicase ATP-binding" evidence="10">
    <location>
        <begin position="349"/>
        <end position="513"/>
    </location>
</feature>
<feature type="compositionally biased region" description="Basic and acidic residues" evidence="9">
    <location>
        <begin position="114"/>
        <end position="156"/>
    </location>
</feature>
<evidence type="ECO:0000256" key="2">
    <source>
        <dbReference type="ARBA" id="ARBA00022664"/>
    </source>
</evidence>
<dbReference type="InterPro" id="IPR001650">
    <property type="entry name" value="Helicase_C-like"/>
</dbReference>
<dbReference type="GO" id="GO:0005524">
    <property type="term" value="F:ATP binding"/>
    <property type="evidence" value="ECO:0007669"/>
    <property type="project" value="UniProtKB-KW"/>
</dbReference>
<evidence type="ECO:0000256" key="4">
    <source>
        <dbReference type="ARBA" id="ARBA00022801"/>
    </source>
</evidence>
<dbReference type="InterPro" id="IPR048333">
    <property type="entry name" value="HA2_WH"/>
</dbReference>
<evidence type="ECO:0000256" key="3">
    <source>
        <dbReference type="ARBA" id="ARBA00022741"/>
    </source>
</evidence>
<keyword evidence="4" id="KW-0378">Hydrolase</keyword>
<dbReference type="GO" id="GO:0071013">
    <property type="term" value="C:catalytic step 2 spliceosome"/>
    <property type="evidence" value="ECO:0007669"/>
    <property type="project" value="TreeGrafter"/>
</dbReference>
<dbReference type="AlphaFoldDB" id="A0A7R9BWD1"/>
<dbReference type="GO" id="GO:0003723">
    <property type="term" value="F:RNA binding"/>
    <property type="evidence" value="ECO:0007669"/>
    <property type="project" value="TreeGrafter"/>
</dbReference>
<dbReference type="EMBL" id="CAJPEX010002887">
    <property type="protein sequence ID" value="CAG0921614.1"/>
    <property type="molecule type" value="Genomic_DNA"/>
</dbReference>
<dbReference type="Pfam" id="PF00270">
    <property type="entry name" value="DEAD"/>
    <property type="match status" value="1"/>
</dbReference>
<keyword evidence="7" id="KW-0508">mRNA splicing</keyword>
<dbReference type="SMART" id="SM00847">
    <property type="entry name" value="HA2"/>
    <property type="match status" value="1"/>
</dbReference>
<evidence type="ECO:0000256" key="7">
    <source>
        <dbReference type="ARBA" id="ARBA00023187"/>
    </source>
</evidence>
<evidence type="ECO:0000313" key="12">
    <source>
        <dbReference type="EMBL" id="CAD7281462.1"/>
    </source>
</evidence>
<evidence type="ECO:0000256" key="1">
    <source>
        <dbReference type="ARBA" id="ARBA00012552"/>
    </source>
</evidence>
<proteinExistence type="predicted"/>
<dbReference type="PROSITE" id="PS51194">
    <property type="entry name" value="HELICASE_CTER"/>
    <property type="match status" value="1"/>
</dbReference>
<keyword evidence="3" id="KW-0547">Nucleotide-binding</keyword>
<dbReference type="GO" id="GO:0003006">
    <property type="term" value="P:developmental process involved in reproduction"/>
    <property type="evidence" value="ECO:0007669"/>
    <property type="project" value="UniProtKB-ARBA"/>
</dbReference>
<evidence type="ECO:0000256" key="5">
    <source>
        <dbReference type="ARBA" id="ARBA00022806"/>
    </source>
</evidence>
<dbReference type="Pfam" id="PF00271">
    <property type="entry name" value="Helicase_C"/>
    <property type="match status" value="1"/>
</dbReference>
<feature type="region of interest" description="Disordered" evidence="9">
    <location>
        <begin position="72"/>
        <end position="159"/>
    </location>
</feature>
<dbReference type="PROSITE" id="PS00690">
    <property type="entry name" value="DEAH_ATP_HELICASE"/>
    <property type="match status" value="1"/>
</dbReference>
<dbReference type="PANTHER" id="PTHR18934:SF83">
    <property type="entry name" value="PRE-MRNA-SPLICING FACTOR ATP-DEPENDENT RNA HELICASE DHX16"/>
    <property type="match status" value="1"/>
</dbReference>
<dbReference type="Pfam" id="PF04408">
    <property type="entry name" value="WHD_HA2"/>
    <property type="match status" value="1"/>
</dbReference>
<dbReference type="SMART" id="SM00487">
    <property type="entry name" value="DEXDc"/>
    <property type="match status" value="1"/>
</dbReference>
<reference evidence="12" key="1">
    <citation type="submission" date="2020-11" db="EMBL/GenBank/DDBJ databases">
        <authorList>
            <person name="Tran Van P."/>
        </authorList>
    </citation>
    <scope>NUCLEOTIDE SEQUENCE</scope>
</reference>
<evidence type="ECO:0000256" key="8">
    <source>
        <dbReference type="ARBA" id="ARBA00047984"/>
    </source>
</evidence>
<dbReference type="OrthoDB" id="10253254at2759"/>
<keyword evidence="13" id="KW-1185">Reference proteome</keyword>
<dbReference type="FunFam" id="3.40.50.300:FF:000594">
    <property type="entry name" value="Pre-mRNA-splicing factor ATP-dependent RNA helicase"/>
    <property type="match status" value="1"/>
</dbReference>
<dbReference type="FunFam" id="1.20.120.1080:FF:000001">
    <property type="entry name" value="Pre-mRNA-splicing factor ATP-dependent RNA helicase"/>
    <property type="match status" value="1"/>
</dbReference>
<dbReference type="Proteomes" id="UP000678499">
    <property type="component" value="Unassembled WGS sequence"/>
</dbReference>
<accession>A0A7R9BWD1</accession>
<dbReference type="EMBL" id="OA884924">
    <property type="protein sequence ID" value="CAD7281462.1"/>
    <property type="molecule type" value="Genomic_DNA"/>
</dbReference>
<evidence type="ECO:0000259" key="10">
    <source>
        <dbReference type="PROSITE" id="PS51192"/>
    </source>
</evidence>
<evidence type="ECO:0000313" key="13">
    <source>
        <dbReference type="Proteomes" id="UP000678499"/>
    </source>
</evidence>
<keyword evidence="5" id="KW-0347">Helicase</keyword>
<dbReference type="SUPFAM" id="SSF52540">
    <property type="entry name" value="P-loop containing nucleoside triphosphate hydrolases"/>
    <property type="match status" value="1"/>
</dbReference>
<name>A0A7R9BWD1_9CRUS</name>
<dbReference type="FunFam" id="3.40.50.300:FF:000007">
    <property type="entry name" value="Pre-mRNA-splicing factor ATP-dependent RNA helicase"/>
    <property type="match status" value="1"/>
</dbReference>
<dbReference type="PROSITE" id="PS51192">
    <property type="entry name" value="HELICASE_ATP_BIND_1"/>
    <property type="match status" value="1"/>
</dbReference>
<dbReference type="EC" id="3.6.4.13" evidence="1"/>
<gene>
    <name evidence="12" type="ORF">NMOB1V02_LOCUS9107</name>
</gene>
<dbReference type="GO" id="GO:0008380">
    <property type="term" value="P:RNA splicing"/>
    <property type="evidence" value="ECO:0007669"/>
    <property type="project" value="UniProtKB-KW"/>
</dbReference>
<dbReference type="InterPro" id="IPR014001">
    <property type="entry name" value="Helicase_ATP-bd"/>
</dbReference>
<dbReference type="InterPro" id="IPR007502">
    <property type="entry name" value="Helicase-assoc_dom"/>
</dbReference>
<protein>
    <recommendedName>
        <fullName evidence="1">RNA helicase</fullName>
        <ecNumber evidence="1">3.6.4.13</ecNumber>
    </recommendedName>
</protein>
<dbReference type="SMART" id="SM00490">
    <property type="entry name" value="HELICc"/>
    <property type="match status" value="1"/>
</dbReference>
<feature type="compositionally biased region" description="Acidic residues" evidence="9">
    <location>
        <begin position="104"/>
        <end position="113"/>
    </location>
</feature>
<organism evidence="12">
    <name type="scientific">Notodromas monacha</name>
    <dbReference type="NCBI Taxonomy" id="399045"/>
    <lineage>
        <taxon>Eukaryota</taxon>
        <taxon>Metazoa</taxon>
        <taxon>Ecdysozoa</taxon>
        <taxon>Arthropoda</taxon>
        <taxon>Crustacea</taxon>
        <taxon>Oligostraca</taxon>
        <taxon>Ostracoda</taxon>
        <taxon>Podocopa</taxon>
        <taxon>Podocopida</taxon>
        <taxon>Cypridocopina</taxon>
        <taxon>Cypridoidea</taxon>
        <taxon>Cyprididae</taxon>
        <taxon>Notodromas</taxon>
    </lineage>
</organism>
<dbReference type="Pfam" id="PF07717">
    <property type="entry name" value="OB_NTP_bind"/>
    <property type="match status" value="1"/>
</dbReference>
<dbReference type="PANTHER" id="PTHR18934">
    <property type="entry name" value="ATP-DEPENDENT RNA HELICASE"/>
    <property type="match status" value="1"/>
</dbReference>
<dbReference type="Gene3D" id="3.40.50.300">
    <property type="entry name" value="P-loop containing nucleotide triphosphate hydrolases"/>
    <property type="match status" value="2"/>
</dbReference>
<dbReference type="InterPro" id="IPR011545">
    <property type="entry name" value="DEAD/DEAH_box_helicase_dom"/>
</dbReference>